<name>A0AAP7LV27_9STAP</name>
<proteinExistence type="predicted"/>
<sequence>MSKENKFTENSVENQKFYKLPRFLYKEMDYVPLNHSVKILYAILCDDYTLMRNYQANNPNTKYFLDKDNNTYIAPKREYLADLLNCSVDTITRMKNQLVKHGLLKQERAGGNKPNRLYPLVPKNVKARGFFMLPKTLFTEPFYKSMANISKVAFGFLDSRFALSSMNDYKDRNGNVCCKYSYNSLANDLKCSRNTIKEIKNELLALGLIFQVKDEYSQSLNFYVRQPHMKQETKDKKDEVEQKGKVVGMSEKRKDETMDGANGNQLDGANGNPNYTTASQTTLSNTCTNDKSDKNIESTYKETARKHFKLNHNNTESDYSLCKAEKERYFSKYPKDIGMALNPYDLEDAQSYMKIICKAKNMVNEEQGTNYTLEDMDIEIARRIDAVRRAMKKKKETPKAMLGYFKVAMLDCIYDYNNEIVLNMLRNDGYDEQQLETNRVNLEERKRSAMSMLKWKAFNEKITKNMSA</sequence>
<feature type="domain" description="Replication initiator A N-terminal" evidence="2">
    <location>
        <begin position="130"/>
        <end position="203"/>
    </location>
</feature>
<feature type="region of interest" description="Disordered" evidence="1">
    <location>
        <begin position="229"/>
        <end position="271"/>
    </location>
</feature>
<evidence type="ECO:0000313" key="3">
    <source>
        <dbReference type="EMBL" id="OEK58925.1"/>
    </source>
</evidence>
<comment type="caution">
    <text evidence="3">The sequence shown here is derived from an EMBL/GenBank/DDBJ whole genome shotgun (WGS) entry which is preliminary data.</text>
</comment>
<dbReference type="InterPro" id="IPR010724">
    <property type="entry name" value="RepA_N"/>
</dbReference>
<accession>A0AAP7LV27</accession>
<protein>
    <recommendedName>
        <fullName evidence="2">Replication initiator A N-terminal domain-containing protein</fullName>
    </recommendedName>
</protein>
<feature type="domain" description="Replication initiator A N-terminal" evidence="2">
    <location>
        <begin position="16"/>
        <end position="98"/>
    </location>
</feature>
<evidence type="ECO:0000259" key="2">
    <source>
        <dbReference type="Pfam" id="PF06970"/>
    </source>
</evidence>
<dbReference type="Proteomes" id="UP000095464">
    <property type="component" value="Unassembled WGS sequence"/>
</dbReference>
<evidence type="ECO:0000256" key="1">
    <source>
        <dbReference type="SAM" id="MobiDB-lite"/>
    </source>
</evidence>
<dbReference type="EMBL" id="LNPX01000004">
    <property type="protein sequence ID" value="OEK58925.1"/>
    <property type="molecule type" value="Genomic_DNA"/>
</dbReference>
<dbReference type="RefSeq" id="WP_069854325.1">
    <property type="nucleotide sequence ID" value="NZ_LNPX01000004.1"/>
</dbReference>
<reference evidence="4" key="1">
    <citation type="submission" date="2015-11" db="EMBL/GenBank/DDBJ databases">
        <title>Genomic diversity of Staphylococcus saprophyticus strains from urinary tract infections, animal surfaces, and fermented foods.</title>
        <authorList>
            <person name="Wolfe B.E."/>
        </authorList>
    </citation>
    <scope>NUCLEOTIDE SEQUENCE [LARGE SCALE GENOMIC DNA]</scope>
    <source>
        <strain evidence="4">738_7</strain>
    </source>
</reference>
<evidence type="ECO:0000313" key="4">
    <source>
        <dbReference type="Proteomes" id="UP000095464"/>
    </source>
</evidence>
<gene>
    <name evidence="3" type="ORF">ASS94_00960</name>
</gene>
<feature type="compositionally biased region" description="Polar residues" evidence="1">
    <location>
        <begin position="262"/>
        <end position="271"/>
    </location>
</feature>
<organism evidence="3 4">
    <name type="scientific">Staphylococcus equorum</name>
    <dbReference type="NCBI Taxonomy" id="246432"/>
    <lineage>
        <taxon>Bacteria</taxon>
        <taxon>Bacillati</taxon>
        <taxon>Bacillota</taxon>
        <taxon>Bacilli</taxon>
        <taxon>Bacillales</taxon>
        <taxon>Staphylococcaceae</taxon>
        <taxon>Staphylococcus</taxon>
    </lineage>
</organism>
<feature type="compositionally biased region" description="Basic and acidic residues" evidence="1">
    <location>
        <begin position="229"/>
        <end position="257"/>
    </location>
</feature>
<dbReference type="Pfam" id="PF06970">
    <property type="entry name" value="RepA_N"/>
    <property type="match status" value="2"/>
</dbReference>
<dbReference type="AlphaFoldDB" id="A0AAP7LV27"/>